<comment type="similarity">
    <text evidence="1">Belongs to the DprA/Smf family.</text>
</comment>
<dbReference type="Pfam" id="PF14520">
    <property type="entry name" value="HHH_5"/>
    <property type="match status" value="1"/>
</dbReference>
<comment type="caution">
    <text evidence="3">The sequence shown here is derived from an EMBL/GenBank/DDBJ whole genome shotgun (WGS) entry which is preliminary data.</text>
</comment>
<dbReference type="AlphaFoldDB" id="A0A662D4T4"/>
<proteinExistence type="inferred from homology"/>
<dbReference type="GO" id="GO:0009294">
    <property type="term" value="P:DNA-mediated transformation"/>
    <property type="evidence" value="ECO:0007669"/>
    <property type="project" value="InterPro"/>
</dbReference>
<evidence type="ECO:0000259" key="2">
    <source>
        <dbReference type="SMART" id="SM00278"/>
    </source>
</evidence>
<dbReference type="GO" id="GO:0003677">
    <property type="term" value="F:DNA binding"/>
    <property type="evidence" value="ECO:0007669"/>
    <property type="project" value="InterPro"/>
</dbReference>
<dbReference type="NCBIfam" id="TIGR00732">
    <property type="entry name" value="dprA"/>
    <property type="match status" value="1"/>
</dbReference>
<evidence type="ECO:0000313" key="4">
    <source>
        <dbReference type="Proteomes" id="UP000277457"/>
    </source>
</evidence>
<dbReference type="GO" id="GO:0006281">
    <property type="term" value="P:DNA repair"/>
    <property type="evidence" value="ECO:0007669"/>
    <property type="project" value="InterPro"/>
</dbReference>
<dbReference type="SUPFAM" id="SSF102405">
    <property type="entry name" value="MCP/YpsA-like"/>
    <property type="match status" value="1"/>
</dbReference>
<name>A0A662D4T4_UNCAE</name>
<dbReference type="InterPro" id="IPR036388">
    <property type="entry name" value="WH-like_DNA-bd_sf"/>
</dbReference>
<dbReference type="EMBL" id="QMPY01000006">
    <property type="protein sequence ID" value="RLE08809.1"/>
    <property type="molecule type" value="Genomic_DNA"/>
</dbReference>
<dbReference type="Gene3D" id="1.10.10.10">
    <property type="entry name" value="Winged helix-like DNA-binding domain superfamily/Winged helix DNA-binding domain"/>
    <property type="match status" value="1"/>
</dbReference>
<dbReference type="InterPro" id="IPR057666">
    <property type="entry name" value="DrpA_SLOG"/>
</dbReference>
<organism evidence="3 4">
    <name type="scientific">Aerophobetes bacterium</name>
    <dbReference type="NCBI Taxonomy" id="2030807"/>
    <lineage>
        <taxon>Bacteria</taxon>
        <taxon>Candidatus Aerophobota</taxon>
    </lineage>
</organism>
<feature type="domain" description="Helix-hairpin-helix DNA-binding motif class 1" evidence="2">
    <location>
        <begin position="8"/>
        <end position="27"/>
    </location>
</feature>
<evidence type="ECO:0000256" key="1">
    <source>
        <dbReference type="ARBA" id="ARBA00006525"/>
    </source>
</evidence>
<feature type="domain" description="Helix-hairpin-helix DNA-binding motif class 1" evidence="2">
    <location>
        <begin position="40"/>
        <end position="59"/>
    </location>
</feature>
<dbReference type="Proteomes" id="UP000277457">
    <property type="component" value="Unassembled WGS sequence"/>
</dbReference>
<accession>A0A662D4T4</accession>
<evidence type="ECO:0000313" key="3">
    <source>
        <dbReference type="EMBL" id="RLE08809.1"/>
    </source>
</evidence>
<sequence length="363" mass="40170">MDSYKSWIVLSKIPRLGPKRCRELVEHFGSPQKVLSASIEDLLKIPQIGREMALSIAKAQDVINVERDLEWMEKFGVSLISFQDPLYPPNLKMIFNPPSLLYVRGKLKEEDVDALAIVGTRRATTYGKLVARRLAHELGREGITIVSGMARGIDTMAHQGALEVGARTIAVLGCGIDIVYPPENRKLMEEIIERGAVISEFPLGSLPDAPNFPQRNRIISGLSKGVLVVEAPLRSGALITADFALEQGREVFAVPGQINSPNSQGVNRLIKEGAKLVESAEDILEEFNFSYPRKLKRENADNETLSLSPEEKKVFNLLKDTPVHIDFIIEASGLAASKVAEVLMRLEIRGLIREIPGKLFVRS</sequence>
<dbReference type="SMART" id="SM00278">
    <property type="entry name" value="HhH1"/>
    <property type="match status" value="2"/>
</dbReference>
<dbReference type="InterPro" id="IPR041614">
    <property type="entry name" value="DprA_WH"/>
</dbReference>
<dbReference type="InterPro" id="IPR003488">
    <property type="entry name" value="DprA"/>
</dbReference>
<dbReference type="Pfam" id="PF02481">
    <property type="entry name" value="DNA_processg_A"/>
    <property type="match status" value="1"/>
</dbReference>
<dbReference type="Gene3D" id="3.40.50.450">
    <property type="match status" value="1"/>
</dbReference>
<dbReference type="Pfam" id="PF17782">
    <property type="entry name" value="WHD_DprA"/>
    <property type="match status" value="1"/>
</dbReference>
<dbReference type="InterPro" id="IPR010994">
    <property type="entry name" value="RuvA_2-like"/>
</dbReference>
<dbReference type="PANTHER" id="PTHR43022">
    <property type="entry name" value="PROTEIN SMF"/>
    <property type="match status" value="1"/>
</dbReference>
<gene>
    <name evidence="3" type="primary">dprA</name>
    <name evidence="3" type="ORF">DRZ78_00310</name>
</gene>
<dbReference type="SUPFAM" id="SSF47781">
    <property type="entry name" value="RuvA domain 2-like"/>
    <property type="match status" value="1"/>
</dbReference>
<dbReference type="InterPro" id="IPR003583">
    <property type="entry name" value="Hlx-hairpin-Hlx_DNA-bd_motif"/>
</dbReference>
<dbReference type="PANTHER" id="PTHR43022:SF1">
    <property type="entry name" value="PROTEIN SMF"/>
    <property type="match status" value="1"/>
</dbReference>
<reference evidence="3 4" key="1">
    <citation type="submission" date="2018-06" db="EMBL/GenBank/DDBJ databases">
        <title>Extensive metabolic versatility and redundancy in microbially diverse, dynamic hydrothermal sediments.</title>
        <authorList>
            <person name="Dombrowski N."/>
            <person name="Teske A."/>
            <person name="Baker B.J."/>
        </authorList>
    </citation>
    <scope>NUCLEOTIDE SEQUENCE [LARGE SCALE GENOMIC DNA]</scope>
    <source>
        <strain evidence="3">B7_G13</strain>
    </source>
</reference>
<protein>
    <submittedName>
        <fullName evidence="3">DNA-protecting protein DprA</fullName>
    </submittedName>
</protein>